<organism evidence="1 2">
    <name type="scientific">Paraburkholderia caribensis MBA4</name>
    <dbReference type="NCBI Taxonomy" id="1323664"/>
    <lineage>
        <taxon>Bacteria</taxon>
        <taxon>Pseudomonadati</taxon>
        <taxon>Pseudomonadota</taxon>
        <taxon>Betaproteobacteria</taxon>
        <taxon>Burkholderiales</taxon>
        <taxon>Burkholderiaceae</taxon>
        <taxon>Paraburkholderia</taxon>
    </lineage>
</organism>
<dbReference type="AlphaFoldDB" id="A0A0P0RET4"/>
<protein>
    <submittedName>
        <fullName evidence="1">Amino acid ABC transporter, permease protein</fullName>
    </submittedName>
</protein>
<sequence length="141" mass="16214">MIPPLDNEFIALIKNSALVSLLTIDDLMHEGQKIMSVSPPVARRVSRRHVRNRPAQAGPKSLIRCTAHTRCWTPIELSRDAAIHVTPRAPFRSSSHRPHHLRARKSPIARRIFFQLRRIFLIVHYALCTAQTHTTYRWGCP</sequence>
<evidence type="ECO:0000313" key="1">
    <source>
        <dbReference type="EMBL" id="ALL66903.1"/>
    </source>
</evidence>
<gene>
    <name evidence="1" type="ORF">K788_0003134</name>
</gene>
<accession>A0A0P0RET4</accession>
<dbReference type="KEGG" id="bcai:K788_0003134"/>
<proteinExistence type="predicted"/>
<evidence type="ECO:0000313" key="2">
    <source>
        <dbReference type="Proteomes" id="UP000019146"/>
    </source>
</evidence>
<reference evidence="1 2" key="1">
    <citation type="journal article" date="2014" name="Genome Announc.">
        <title>Draft Genome Sequence of the Haloacid-Degrading Burkholderia caribensis Strain MBA4.</title>
        <authorList>
            <person name="Pan Y."/>
            <person name="Kong K.F."/>
            <person name="Tsang J.S."/>
        </authorList>
    </citation>
    <scope>NUCLEOTIDE SEQUENCE [LARGE SCALE GENOMIC DNA]</scope>
    <source>
        <strain evidence="1 2">MBA4</strain>
    </source>
</reference>
<dbReference type="Proteomes" id="UP000019146">
    <property type="component" value="Chromosome 2"/>
</dbReference>
<name>A0A0P0RET4_9BURK</name>
<dbReference type="EMBL" id="CP012747">
    <property type="protein sequence ID" value="ALL66903.1"/>
    <property type="molecule type" value="Genomic_DNA"/>
</dbReference>